<feature type="transmembrane region" description="Helical" evidence="1">
    <location>
        <begin position="6"/>
        <end position="29"/>
    </location>
</feature>
<dbReference type="EMBL" id="HBIN01002135">
    <property type="protein sequence ID" value="CAE0431022.1"/>
    <property type="molecule type" value="Transcribed_RNA"/>
</dbReference>
<name>A0A7S3PF59_9STRA</name>
<feature type="transmembrane region" description="Helical" evidence="1">
    <location>
        <begin position="111"/>
        <end position="131"/>
    </location>
</feature>
<evidence type="ECO:0000256" key="1">
    <source>
        <dbReference type="SAM" id="Phobius"/>
    </source>
</evidence>
<protein>
    <submittedName>
        <fullName evidence="2">Uncharacterized protein</fullName>
    </submittedName>
</protein>
<sequence length="134" mass="14264">MDKSLALTLCCGAGVIYSTVPICLTTTFMQQYDLAPTDMESKHLRTCERAMGIGILGMTVTGLLAISKGSEEALDASLGGCAIAFAGWTTNTICHNCCCKDEKEDQVKTQYIIDSIVTGTLLLICLSSLALKKS</sequence>
<keyword evidence="1" id="KW-1133">Transmembrane helix</keyword>
<dbReference type="AlphaFoldDB" id="A0A7S3PF59"/>
<gene>
    <name evidence="2" type="ORF">ASTO00021_LOCUS1374</name>
</gene>
<accession>A0A7S3PF59</accession>
<keyword evidence="1" id="KW-0812">Transmembrane</keyword>
<keyword evidence="1" id="KW-0472">Membrane</keyword>
<reference evidence="2" key="1">
    <citation type="submission" date="2021-01" db="EMBL/GenBank/DDBJ databases">
        <authorList>
            <person name="Corre E."/>
            <person name="Pelletier E."/>
            <person name="Niang G."/>
            <person name="Scheremetjew M."/>
            <person name="Finn R."/>
            <person name="Kale V."/>
            <person name="Holt S."/>
            <person name="Cochrane G."/>
            <person name="Meng A."/>
            <person name="Brown T."/>
            <person name="Cohen L."/>
        </authorList>
    </citation>
    <scope>NUCLEOTIDE SEQUENCE</scope>
    <source>
        <strain evidence="2">GSBS06</strain>
    </source>
</reference>
<organism evidence="2">
    <name type="scientific">Aplanochytrium stocchinoi</name>
    <dbReference type="NCBI Taxonomy" id="215587"/>
    <lineage>
        <taxon>Eukaryota</taxon>
        <taxon>Sar</taxon>
        <taxon>Stramenopiles</taxon>
        <taxon>Bigyra</taxon>
        <taxon>Labyrinthulomycetes</taxon>
        <taxon>Thraustochytrida</taxon>
        <taxon>Thraustochytriidae</taxon>
        <taxon>Aplanochytrium</taxon>
    </lineage>
</organism>
<evidence type="ECO:0000313" key="2">
    <source>
        <dbReference type="EMBL" id="CAE0431022.1"/>
    </source>
</evidence>
<proteinExistence type="predicted"/>